<dbReference type="PANTHER" id="PTHR22911">
    <property type="entry name" value="ACYL-MALONYL CONDENSING ENZYME-RELATED"/>
    <property type="match status" value="1"/>
</dbReference>
<feature type="transmembrane region" description="Helical" evidence="1">
    <location>
        <begin position="271"/>
        <end position="289"/>
    </location>
</feature>
<feature type="transmembrane region" description="Helical" evidence="1">
    <location>
        <begin position="97"/>
        <end position="119"/>
    </location>
</feature>
<feature type="transmembrane region" description="Helical" evidence="1">
    <location>
        <begin position="12"/>
        <end position="31"/>
    </location>
</feature>
<feature type="transmembrane region" description="Helical" evidence="1">
    <location>
        <begin position="72"/>
        <end position="91"/>
    </location>
</feature>
<feature type="transmembrane region" description="Helical" evidence="1">
    <location>
        <begin position="157"/>
        <end position="176"/>
    </location>
</feature>
<feature type="domain" description="EamA" evidence="2">
    <location>
        <begin position="154"/>
        <end position="287"/>
    </location>
</feature>
<dbReference type="Proteomes" id="UP000325187">
    <property type="component" value="Unassembled WGS sequence"/>
</dbReference>
<feature type="transmembrane region" description="Helical" evidence="1">
    <location>
        <begin position="216"/>
        <end position="238"/>
    </location>
</feature>
<reference evidence="3 4" key="1">
    <citation type="submission" date="2019-09" db="EMBL/GenBank/DDBJ databases">
        <title>NBRP : Genome information of microbial organism related human and environment.</title>
        <authorList>
            <person name="Hattori M."/>
            <person name="Oshima K."/>
            <person name="Inaba H."/>
            <person name="Suda W."/>
            <person name="Sakamoto M."/>
            <person name="Iino T."/>
            <person name="Kitahara M."/>
            <person name="Oshida Y."/>
            <person name="Iida T."/>
            <person name="Kudo T."/>
            <person name="Itoh T."/>
            <person name="Ohkuma M."/>
        </authorList>
    </citation>
    <scope>NUCLEOTIDE SEQUENCE [LARGE SCALE GENOMIC DNA]</scope>
    <source>
        <strain evidence="3 4">Mie-1</strain>
    </source>
</reference>
<evidence type="ECO:0000313" key="3">
    <source>
        <dbReference type="EMBL" id="GER00786.1"/>
    </source>
</evidence>
<comment type="caution">
    <text evidence="3">The sequence shown here is derived from an EMBL/GenBank/DDBJ whole genome shotgun (WGS) entry which is preliminary data.</text>
</comment>
<feature type="transmembrane region" description="Helical" evidence="1">
    <location>
        <begin position="183"/>
        <end position="204"/>
    </location>
</feature>
<keyword evidence="4" id="KW-1185">Reference proteome</keyword>
<evidence type="ECO:0000313" key="4">
    <source>
        <dbReference type="Proteomes" id="UP000325187"/>
    </source>
</evidence>
<protein>
    <submittedName>
        <fullName evidence="3">Membrane protein</fullName>
    </submittedName>
</protein>
<dbReference type="PANTHER" id="PTHR22911:SF76">
    <property type="entry name" value="EAMA DOMAIN-CONTAINING PROTEIN"/>
    <property type="match status" value="1"/>
</dbReference>
<accession>A0A5A7N157</accession>
<name>A0A5A7N157_9PROT</name>
<keyword evidence="1" id="KW-0472">Membrane</keyword>
<evidence type="ECO:0000256" key="1">
    <source>
        <dbReference type="SAM" id="Phobius"/>
    </source>
</evidence>
<dbReference type="AlphaFoldDB" id="A0A5A7N157"/>
<proteinExistence type="predicted"/>
<dbReference type="RefSeq" id="WP_150002207.1">
    <property type="nucleotide sequence ID" value="NZ_BKCM01000006.1"/>
</dbReference>
<dbReference type="Pfam" id="PF00892">
    <property type="entry name" value="EamA"/>
    <property type="match status" value="2"/>
</dbReference>
<feature type="transmembrane region" description="Helical" evidence="1">
    <location>
        <begin position="43"/>
        <end position="60"/>
    </location>
</feature>
<organism evidence="3 4">
    <name type="scientific">Iodidimonas gelatinilytica</name>
    <dbReference type="NCBI Taxonomy" id="1236966"/>
    <lineage>
        <taxon>Bacteria</taxon>
        <taxon>Pseudomonadati</taxon>
        <taxon>Pseudomonadota</taxon>
        <taxon>Alphaproteobacteria</taxon>
        <taxon>Iodidimonadales</taxon>
        <taxon>Iodidimonadaceae</taxon>
        <taxon>Iodidimonas</taxon>
    </lineage>
</organism>
<feature type="transmembrane region" description="Helical" evidence="1">
    <location>
        <begin position="126"/>
        <end position="145"/>
    </location>
</feature>
<dbReference type="SUPFAM" id="SSF103481">
    <property type="entry name" value="Multidrug resistance efflux transporter EmrE"/>
    <property type="match status" value="2"/>
</dbReference>
<feature type="transmembrane region" description="Helical" evidence="1">
    <location>
        <begin position="245"/>
        <end position="265"/>
    </location>
</feature>
<keyword evidence="1" id="KW-1133">Transmembrane helix</keyword>
<feature type="domain" description="EamA" evidence="2">
    <location>
        <begin position="14"/>
        <end position="141"/>
    </location>
</feature>
<gene>
    <name evidence="3" type="ORF">JCM17845_14090</name>
</gene>
<dbReference type="EMBL" id="BKCM01000006">
    <property type="protein sequence ID" value="GER00786.1"/>
    <property type="molecule type" value="Genomic_DNA"/>
</dbReference>
<sequence length="308" mass="32744">MMQNKPEDSGAKLALMALFIGAIGIGFAPIFVRYSDIGPVSTAFWRMVLSVPLLALWMAVTPRPKKRPYNWGLLALCGLFFAADLGLWHWSIALTSVANATLLTNLNPVFVALAGFVLFQERFSRLFLLGLVAALVGAVALMGASLEFAPERLNGDLLGMASAVMYAGYFITAAKLRANHGALEILVFTAIATAIALFGVALVSEPDILPTTPESWLPLIALTLVSQIMGQGLIVYALAHLPAAFSAVGLLLQPLIAALAAWLLFAERLGPWELAGGGVVLLGIVLARLGSLNRRRIRAGDSAPQTLI</sequence>
<keyword evidence="1" id="KW-0812">Transmembrane</keyword>
<dbReference type="InterPro" id="IPR037185">
    <property type="entry name" value="EmrE-like"/>
</dbReference>
<dbReference type="GO" id="GO:0016020">
    <property type="term" value="C:membrane"/>
    <property type="evidence" value="ECO:0007669"/>
    <property type="project" value="InterPro"/>
</dbReference>
<dbReference type="InterPro" id="IPR000620">
    <property type="entry name" value="EamA_dom"/>
</dbReference>
<evidence type="ECO:0000259" key="2">
    <source>
        <dbReference type="Pfam" id="PF00892"/>
    </source>
</evidence>